<evidence type="ECO:0000313" key="2">
    <source>
        <dbReference type="Proteomes" id="UP000790709"/>
    </source>
</evidence>
<gene>
    <name evidence="1" type="ORF">BV22DRAFT_1041221</name>
</gene>
<organism evidence="1 2">
    <name type="scientific">Leucogyrophana mollusca</name>
    <dbReference type="NCBI Taxonomy" id="85980"/>
    <lineage>
        <taxon>Eukaryota</taxon>
        <taxon>Fungi</taxon>
        <taxon>Dikarya</taxon>
        <taxon>Basidiomycota</taxon>
        <taxon>Agaricomycotina</taxon>
        <taxon>Agaricomycetes</taxon>
        <taxon>Agaricomycetidae</taxon>
        <taxon>Boletales</taxon>
        <taxon>Boletales incertae sedis</taxon>
        <taxon>Leucogyrophana</taxon>
    </lineage>
</organism>
<sequence length="55" mass="5475">MTADNLGSLIGIACSPVTGGGTGAGCEVNQQPVCCTDNTFNGLINVGCSPINIYL</sequence>
<evidence type="ECO:0000313" key="1">
    <source>
        <dbReference type="EMBL" id="KAH7919096.1"/>
    </source>
</evidence>
<comment type="caution">
    <text evidence="1">The sequence shown here is derived from an EMBL/GenBank/DDBJ whole genome shotgun (WGS) entry which is preliminary data.</text>
</comment>
<dbReference type="Proteomes" id="UP000790709">
    <property type="component" value="Unassembled WGS sequence"/>
</dbReference>
<name>A0ACB8B1I8_9AGAM</name>
<keyword evidence="2" id="KW-1185">Reference proteome</keyword>
<accession>A0ACB8B1I8</accession>
<proteinExistence type="predicted"/>
<dbReference type="EMBL" id="MU266695">
    <property type="protein sequence ID" value="KAH7919096.1"/>
    <property type="molecule type" value="Genomic_DNA"/>
</dbReference>
<protein>
    <submittedName>
        <fullName evidence="1">Uncharacterized protein</fullName>
    </submittedName>
</protein>
<reference evidence="1" key="1">
    <citation type="journal article" date="2021" name="New Phytol.">
        <title>Evolutionary innovations through gain and loss of genes in the ectomycorrhizal Boletales.</title>
        <authorList>
            <person name="Wu G."/>
            <person name="Miyauchi S."/>
            <person name="Morin E."/>
            <person name="Kuo A."/>
            <person name="Drula E."/>
            <person name="Varga T."/>
            <person name="Kohler A."/>
            <person name="Feng B."/>
            <person name="Cao Y."/>
            <person name="Lipzen A."/>
            <person name="Daum C."/>
            <person name="Hundley H."/>
            <person name="Pangilinan J."/>
            <person name="Johnson J."/>
            <person name="Barry K."/>
            <person name="LaButti K."/>
            <person name="Ng V."/>
            <person name="Ahrendt S."/>
            <person name="Min B."/>
            <person name="Choi I.G."/>
            <person name="Park H."/>
            <person name="Plett J.M."/>
            <person name="Magnuson J."/>
            <person name="Spatafora J.W."/>
            <person name="Nagy L.G."/>
            <person name="Henrissat B."/>
            <person name="Grigoriev I.V."/>
            <person name="Yang Z.L."/>
            <person name="Xu J."/>
            <person name="Martin F.M."/>
        </authorList>
    </citation>
    <scope>NUCLEOTIDE SEQUENCE</scope>
    <source>
        <strain evidence="1">KUC20120723A-06</strain>
    </source>
</reference>